<keyword evidence="10" id="KW-1185">Reference proteome</keyword>
<evidence type="ECO:0000256" key="4">
    <source>
        <dbReference type="ARBA" id="ARBA00022989"/>
    </source>
</evidence>
<dbReference type="EMBL" id="CP031356">
    <property type="protein sequence ID" value="AXK44926.1"/>
    <property type="molecule type" value="Genomic_DNA"/>
</dbReference>
<dbReference type="InterPro" id="IPR027379">
    <property type="entry name" value="CLS_N"/>
</dbReference>
<feature type="domain" description="Cardiolipin synthase N-terminal" evidence="7">
    <location>
        <begin position="19"/>
        <end position="63"/>
    </location>
</feature>
<sequence>MNFWDVLVIVMICFVFLAYLVVLVSIISDIFRDHALPGWAKALWMIAMVFLPILTAVLYLFLRGSGMAERSAVLDNALGNASISDEIAKAVSMRDAGIIDDTEFETIKAKALNR</sequence>
<evidence type="ECO:0000256" key="2">
    <source>
        <dbReference type="ARBA" id="ARBA00022475"/>
    </source>
</evidence>
<keyword evidence="5 6" id="KW-0472">Membrane</keyword>
<reference evidence="8 10" key="1">
    <citation type="submission" date="2018-07" db="EMBL/GenBank/DDBJ databases">
        <title>Brachybacterium saurashtrense DSM 23186 genome sequence.</title>
        <authorList>
            <person name="Guo L."/>
        </authorList>
    </citation>
    <scope>NUCLEOTIDE SEQUENCE [LARGE SCALE GENOMIC DNA]</scope>
    <source>
        <strain evidence="8 10">DSM 23186</strain>
    </source>
</reference>
<comment type="subcellular location">
    <subcellularLocation>
        <location evidence="1">Cell membrane</location>
        <topology evidence="1">Multi-pass membrane protein</topology>
    </subcellularLocation>
</comment>
<dbReference type="Pfam" id="PF13396">
    <property type="entry name" value="PLDc_N"/>
    <property type="match status" value="1"/>
</dbReference>
<feature type="transmembrane region" description="Helical" evidence="6">
    <location>
        <begin position="7"/>
        <end position="31"/>
    </location>
</feature>
<evidence type="ECO:0000313" key="8">
    <source>
        <dbReference type="EMBL" id="AXK44926.1"/>
    </source>
</evidence>
<evidence type="ECO:0000313" key="9">
    <source>
        <dbReference type="EMBL" id="RRR21610.1"/>
    </source>
</evidence>
<dbReference type="KEGG" id="bsau:DWV08_04420"/>
<name>A0A345YLX4_9MICO</name>
<keyword evidence="2" id="KW-1003">Cell membrane</keyword>
<reference evidence="9 11" key="2">
    <citation type="submission" date="2018-08" db="EMBL/GenBank/DDBJ databases">
        <title>Brachybacterium saurashtrense DSM 23186.</title>
        <authorList>
            <person name="Li Y."/>
        </authorList>
    </citation>
    <scope>NUCLEOTIDE SEQUENCE [LARGE SCALE GENOMIC DNA]</scope>
    <source>
        <strain evidence="9 11">DSM 23186</strain>
    </source>
</reference>
<dbReference type="OrthoDB" id="7596142at2"/>
<dbReference type="EMBL" id="QSWH01000006">
    <property type="protein sequence ID" value="RRR21610.1"/>
    <property type="molecule type" value="Genomic_DNA"/>
</dbReference>
<gene>
    <name evidence="8" type="ORF">DWV08_04420</name>
    <name evidence="9" type="ORF">DXU92_12995</name>
</gene>
<feature type="transmembrane region" description="Helical" evidence="6">
    <location>
        <begin position="43"/>
        <end position="62"/>
    </location>
</feature>
<dbReference type="Proteomes" id="UP000254236">
    <property type="component" value="Chromosome"/>
</dbReference>
<organism evidence="9 11">
    <name type="scientific">Brachybacterium saurashtrense</name>
    <dbReference type="NCBI Taxonomy" id="556288"/>
    <lineage>
        <taxon>Bacteria</taxon>
        <taxon>Bacillati</taxon>
        <taxon>Actinomycetota</taxon>
        <taxon>Actinomycetes</taxon>
        <taxon>Micrococcales</taxon>
        <taxon>Dermabacteraceae</taxon>
        <taxon>Brachybacterium</taxon>
    </lineage>
</organism>
<evidence type="ECO:0000259" key="7">
    <source>
        <dbReference type="Pfam" id="PF13396"/>
    </source>
</evidence>
<dbReference type="AlphaFoldDB" id="A0A345YLX4"/>
<accession>A0A345YLX4</accession>
<evidence type="ECO:0000256" key="1">
    <source>
        <dbReference type="ARBA" id="ARBA00004651"/>
    </source>
</evidence>
<protein>
    <submittedName>
        <fullName evidence="9">SHOCT domain-containing protein</fullName>
    </submittedName>
</protein>
<keyword evidence="3 6" id="KW-0812">Transmembrane</keyword>
<evidence type="ECO:0000313" key="11">
    <source>
        <dbReference type="Proteomes" id="UP000282185"/>
    </source>
</evidence>
<proteinExistence type="predicted"/>
<evidence type="ECO:0000256" key="6">
    <source>
        <dbReference type="SAM" id="Phobius"/>
    </source>
</evidence>
<evidence type="ECO:0000313" key="10">
    <source>
        <dbReference type="Proteomes" id="UP000254236"/>
    </source>
</evidence>
<dbReference type="GO" id="GO:0005886">
    <property type="term" value="C:plasma membrane"/>
    <property type="evidence" value="ECO:0007669"/>
    <property type="project" value="UniProtKB-SubCell"/>
</dbReference>
<evidence type="ECO:0000256" key="3">
    <source>
        <dbReference type="ARBA" id="ARBA00022692"/>
    </source>
</evidence>
<evidence type="ECO:0000256" key="5">
    <source>
        <dbReference type="ARBA" id="ARBA00023136"/>
    </source>
</evidence>
<keyword evidence="4 6" id="KW-1133">Transmembrane helix</keyword>
<dbReference type="RefSeq" id="WP_115412678.1">
    <property type="nucleotide sequence ID" value="NZ_CP031356.1"/>
</dbReference>
<dbReference type="Proteomes" id="UP000282185">
    <property type="component" value="Unassembled WGS sequence"/>
</dbReference>